<evidence type="ECO:0000256" key="2">
    <source>
        <dbReference type="PROSITE-ProRule" id="PRU00339"/>
    </source>
</evidence>
<organism evidence="3 4">
    <name type="scientific">Dyella flava</name>
    <dbReference type="NCBI Taxonomy" id="1920170"/>
    <lineage>
        <taxon>Bacteria</taxon>
        <taxon>Pseudomonadati</taxon>
        <taxon>Pseudomonadota</taxon>
        <taxon>Gammaproteobacteria</taxon>
        <taxon>Lysobacterales</taxon>
        <taxon>Rhodanobacteraceae</taxon>
        <taxon>Dyella</taxon>
    </lineage>
</organism>
<proteinExistence type="predicted"/>
<feature type="repeat" description="TPR" evidence="2">
    <location>
        <begin position="106"/>
        <end position="139"/>
    </location>
</feature>
<reference evidence="3" key="1">
    <citation type="submission" date="2020-10" db="EMBL/GenBank/DDBJ databases">
        <title>Phylogeny of dyella-like bacteria.</title>
        <authorList>
            <person name="Fu J."/>
        </authorList>
    </citation>
    <scope>NUCLEOTIDE SEQUENCE</scope>
    <source>
        <strain evidence="3">DHOC52</strain>
    </source>
</reference>
<dbReference type="PANTHER" id="PTHR12788:SF10">
    <property type="entry name" value="PROTEIN-TYROSINE SULFOTRANSFERASE"/>
    <property type="match status" value="1"/>
</dbReference>
<dbReference type="Pfam" id="PF13181">
    <property type="entry name" value="TPR_8"/>
    <property type="match status" value="1"/>
</dbReference>
<protein>
    <submittedName>
        <fullName evidence="3">Sulfotransferase</fullName>
    </submittedName>
</protein>
<dbReference type="InterPro" id="IPR026634">
    <property type="entry name" value="TPST-like"/>
</dbReference>
<accession>A0ABS2K829</accession>
<dbReference type="Proteomes" id="UP001430149">
    <property type="component" value="Unassembled WGS sequence"/>
</dbReference>
<sequence length="525" mass="59320">MTAYSDLQGRLIHAFNRHDWPQVQQLALQLLPLTPKEAMAPFMAGVAHMELQQLPQASDFLRQATVLEPLRADFMAQYAKSLALMGYLREARAAADRAVALQPADPFTFDTLGVVYSQAHAHEQAVEVFRRQVAMVPNLPPARFHLAYSLSAMGDADDAERELEACIRIDPCYWMAHLSLAKLRRQTSDHNHVERLRSLLTRYANHPGAQTYLNMALAKECEDLGDYASAFEHYRSGNAVGREKRRDSAQRDQEIFDRLIESFPAAATQTVPADLGHQVIFVIGMPRTGTTLLDRILSSHPEVKSAGELQIFPPSVQRVSGSTMPVLLDPQLPARVHGFDWQRLASEYLTATCPYAENTPRFIDKMPHNFLYAGFIAQALPGAKLVCLRRDPMDACLGTFRHLFEQYGSSFYDYSFDLLDTGRYYLGFDRLMAHWQRVFPGRMLEVQYETLIESQEASTRQLLEFCGLPWNEACLHPEQNAAPVNTPNAWQVRTPVYRGALGRWKNYAPQLGELHELLAASGVLR</sequence>
<dbReference type="PROSITE" id="PS50005">
    <property type="entry name" value="TPR"/>
    <property type="match status" value="1"/>
</dbReference>
<keyword evidence="4" id="KW-1185">Reference proteome</keyword>
<evidence type="ECO:0000313" key="3">
    <source>
        <dbReference type="EMBL" id="MBM7127371.1"/>
    </source>
</evidence>
<dbReference type="Pfam" id="PF13469">
    <property type="entry name" value="Sulfotransfer_3"/>
    <property type="match status" value="1"/>
</dbReference>
<gene>
    <name evidence="3" type="ORF">ISP19_18505</name>
</gene>
<dbReference type="InterPro" id="IPR011990">
    <property type="entry name" value="TPR-like_helical_dom_sf"/>
</dbReference>
<dbReference type="SUPFAM" id="SSF52540">
    <property type="entry name" value="P-loop containing nucleoside triphosphate hydrolases"/>
    <property type="match status" value="1"/>
</dbReference>
<dbReference type="Gene3D" id="3.40.50.300">
    <property type="entry name" value="P-loop containing nucleotide triphosphate hydrolases"/>
    <property type="match status" value="1"/>
</dbReference>
<dbReference type="EMBL" id="JADIKE010000039">
    <property type="protein sequence ID" value="MBM7127371.1"/>
    <property type="molecule type" value="Genomic_DNA"/>
</dbReference>
<comment type="caution">
    <text evidence="3">The sequence shown here is derived from an EMBL/GenBank/DDBJ whole genome shotgun (WGS) entry which is preliminary data.</text>
</comment>
<dbReference type="SUPFAM" id="SSF48452">
    <property type="entry name" value="TPR-like"/>
    <property type="match status" value="1"/>
</dbReference>
<dbReference type="InterPro" id="IPR027417">
    <property type="entry name" value="P-loop_NTPase"/>
</dbReference>
<evidence type="ECO:0000256" key="1">
    <source>
        <dbReference type="ARBA" id="ARBA00022679"/>
    </source>
</evidence>
<dbReference type="Gene3D" id="1.25.40.10">
    <property type="entry name" value="Tetratricopeptide repeat domain"/>
    <property type="match status" value="1"/>
</dbReference>
<dbReference type="RefSeq" id="WP_204683905.1">
    <property type="nucleotide sequence ID" value="NZ_BSNR01000014.1"/>
</dbReference>
<keyword evidence="1" id="KW-0808">Transferase</keyword>
<dbReference type="InterPro" id="IPR019734">
    <property type="entry name" value="TPR_rpt"/>
</dbReference>
<evidence type="ECO:0000313" key="4">
    <source>
        <dbReference type="Proteomes" id="UP001430149"/>
    </source>
</evidence>
<name>A0ABS2K829_9GAMM</name>
<dbReference type="PANTHER" id="PTHR12788">
    <property type="entry name" value="PROTEIN-TYROSINE SULFOTRANSFERASE 2"/>
    <property type="match status" value="1"/>
</dbReference>
<keyword evidence="2" id="KW-0802">TPR repeat</keyword>